<evidence type="ECO:0000313" key="2">
    <source>
        <dbReference type="Proteomes" id="UP000585474"/>
    </source>
</evidence>
<comment type="caution">
    <text evidence="1">The sequence shown here is derived from an EMBL/GenBank/DDBJ whole genome shotgun (WGS) entry which is preliminary data.</text>
</comment>
<proteinExistence type="predicted"/>
<accession>A0A7J0GUC8</accession>
<dbReference type="AlphaFoldDB" id="A0A7J0GUC8"/>
<evidence type="ECO:0000313" key="1">
    <source>
        <dbReference type="EMBL" id="GFZ14447.1"/>
    </source>
</evidence>
<organism evidence="1 2">
    <name type="scientific">Actinidia rufa</name>
    <dbReference type="NCBI Taxonomy" id="165716"/>
    <lineage>
        <taxon>Eukaryota</taxon>
        <taxon>Viridiplantae</taxon>
        <taxon>Streptophyta</taxon>
        <taxon>Embryophyta</taxon>
        <taxon>Tracheophyta</taxon>
        <taxon>Spermatophyta</taxon>
        <taxon>Magnoliopsida</taxon>
        <taxon>eudicotyledons</taxon>
        <taxon>Gunneridae</taxon>
        <taxon>Pentapetalae</taxon>
        <taxon>asterids</taxon>
        <taxon>Ericales</taxon>
        <taxon>Actinidiaceae</taxon>
        <taxon>Actinidia</taxon>
    </lineage>
</organism>
<reference evidence="1 2" key="1">
    <citation type="submission" date="2019-07" db="EMBL/GenBank/DDBJ databases">
        <title>De Novo Assembly of kiwifruit Actinidia rufa.</title>
        <authorList>
            <person name="Sugita-Konishi S."/>
            <person name="Sato K."/>
            <person name="Mori E."/>
            <person name="Abe Y."/>
            <person name="Kisaki G."/>
            <person name="Hamano K."/>
            <person name="Suezawa K."/>
            <person name="Otani M."/>
            <person name="Fukuda T."/>
            <person name="Manabe T."/>
            <person name="Gomi K."/>
            <person name="Tabuchi M."/>
            <person name="Akimitsu K."/>
            <person name="Kataoka I."/>
        </authorList>
    </citation>
    <scope>NUCLEOTIDE SEQUENCE [LARGE SCALE GENOMIC DNA]</scope>
    <source>
        <strain evidence="2">cv. Fuchu</strain>
    </source>
</reference>
<name>A0A7J0GUC8_9ERIC</name>
<keyword evidence="2" id="KW-1185">Reference proteome</keyword>
<gene>
    <name evidence="1" type="ORF">Acr_24g0006370</name>
</gene>
<protein>
    <submittedName>
        <fullName evidence="1">Uncharacterized protein</fullName>
    </submittedName>
</protein>
<dbReference type="Proteomes" id="UP000585474">
    <property type="component" value="Unassembled WGS sequence"/>
</dbReference>
<sequence>METGGPSKKSKSKGNEGVDYDVSRFTGKNEEKLYNKVWIRNGAVIERKLNLVALENTSIRARLLWAIGTGKTIDLPCMIFLSLCAAHMASDKRGSMTFTGFFTELFKRSGVHIVLDIIRIEPKEAIDRSSLSRFEGQRKKRKLEATAHEEPPMCMAKLNEAIMNLGKEMGAQMSKFKAVVNARMTSLEEESRRHTTMLQEMKGMMTQMEAEYDDDEEEKDD</sequence>
<dbReference type="EMBL" id="BJWL01000024">
    <property type="protein sequence ID" value="GFZ14447.1"/>
    <property type="molecule type" value="Genomic_DNA"/>
</dbReference>